<dbReference type="GO" id="GO:0016787">
    <property type="term" value="F:hydrolase activity"/>
    <property type="evidence" value="ECO:0007669"/>
    <property type="project" value="UniProtKB-KW"/>
</dbReference>
<dbReference type="SMART" id="SM00849">
    <property type="entry name" value="Lactamase_B"/>
    <property type="match status" value="1"/>
</dbReference>
<dbReference type="InterPro" id="IPR001279">
    <property type="entry name" value="Metallo-B-lactamas"/>
</dbReference>
<accession>A0A2H0YS64</accession>
<dbReference type="EMBL" id="PEXW01000056">
    <property type="protein sequence ID" value="PIS40592.1"/>
    <property type="molecule type" value="Genomic_DNA"/>
</dbReference>
<feature type="domain" description="Metallo-beta-lactamase" evidence="1">
    <location>
        <begin position="45"/>
        <end position="242"/>
    </location>
</feature>
<dbReference type="AlphaFoldDB" id="A0A2H0YS64"/>
<keyword evidence="2" id="KW-0378">Hydrolase</keyword>
<dbReference type="Pfam" id="PF00753">
    <property type="entry name" value="Lactamase_B"/>
    <property type="match status" value="1"/>
</dbReference>
<dbReference type="InterPro" id="IPR052159">
    <property type="entry name" value="Competence_DNA_uptake"/>
</dbReference>
<comment type="caution">
    <text evidence="2">The sequence shown here is derived from an EMBL/GenBank/DDBJ whole genome shotgun (WGS) entry which is preliminary data.</text>
</comment>
<evidence type="ECO:0000259" key="1">
    <source>
        <dbReference type="SMART" id="SM00849"/>
    </source>
</evidence>
<sequence>MSKSFLIKRKAIIICLVIFFTSLGIGYWQSLEPKELRVWFADVGQGDGIIIRTPNHANIIIDGGPNADFIKTVDKKLPLTDQSIDLMVISHPDADHITGLVGLLKVNRVKQILITGAVGTSNTFKSLSSLIIENHIPVIKAAAGQELDFGEVRAKVLWPPKNYQFSSKDLNQSSIVLEISYGQEDFLFTGDAPEDVEASLIKAKALGEVEVLKVSHHGSKSASSENFLKVTKPQYSILSVGLNNK</sequence>
<proteinExistence type="predicted"/>
<dbReference type="CDD" id="cd07731">
    <property type="entry name" value="ComA-like_MBL-fold"/>
    <property type="match status" value="1"/>
</dbReference>
<reference evidence="3" key="1">
    <citation type="submission" date="2017-09" db="EMBL/GenBank/DDBJ databases">
        <title>Depth-based differentiation of microbial function through sediment-hosted aquifers and enrichment of novel symbionts in the deep terrestrial subsurface.</title>
        <authorList>
            <person name="Probst A.J."/>
            <person name="Ladd B."/>
            <person name="Jarett J.K."/>
            <person name="Geller-Mcgrath D.E."/>
            <person name="Sieber C.M.K."/>
            <person name="Emerson J.B."/>
            <person name="Anantharaman K."/>
            <person name="Thomas B.C."/>
            <person name="Malmstrom R."/>
            <person name="Stieglmeier M."/>
            <person name="Klingl A."/>
            <person name="Woyke T."/>
            <person name="Ryan C.M."/>
            <person name="Banfield J.F."/>
        </authorList>
    </citation>
    <scope>NUCLEOTIDE SEQUENCE [LARGE SCALE GENOMIC DNA]</scope>
</reference>
<protein>
    <submittedName>
        <fullName evidence="2">MBL fold metallo-hydrolase</fullName>
    </submittedName>
</protein>
<organism evidence="2 3">
    <name type="scientific">Candidatus Kerfeldbacteria bacterium CG08_land_8_20_14_0_20_43_14</name>
    <dbReference type="NCBI Taxonomy" id="2014246"/>
    <lineage>
        <taxon>Bacteria</taxon>
        <taxon>Candidatus Kerfeldiibacteriota</taxon>
    </lineage>
</organism>
<gene>
    <name evidence="2" type="ORF">COT26_02480</name>
</gene>
<dbReference type="InterPro" id="IPR036866">
    <property type="entry name" value="RibonucZ/Hydroxyglut_hydro"/>
</dbReference>
<dbReference type="Gene3D" id="3.60.15.10">
    <property type="entry name" value="Ribonuclease Z/Hydroxyacylglutathione hydrolase-like"/>
    <property type="match status" value="1"/>
</dbReference>
<dbReference type="PANTHER" id="PTHR30619">
    <property type="entry name" value="DNA INTERNALIZATION/COMPETENCE PROTEIN COMEC/REC2"/>
    <property type="match status" value="1"/>
</dbReference>
<dbReference type="PANTHER" id="PTHR30619:SF1">
    <property type="entry name" value="RECOMBINATION PROTEIN 2"/>
    <property type="match status" value="1"/>
</dbReference>
<evidence type="ECO:0000313" key="3">
    <source>
        <dbReference type="Proteomes" id="UP000236845"/>
    </source>
</evidence>
<feature type="non-terminal residue" evidence="2">
    <location>
        <position position="245"/>
    </location>
</feature>
<evidence type="ECO:0000313" key="2">
    <source>
        <dbReference type="EMBL" id="PIS40592.1"/>
    </source>
</evidence>
<dbReference type="InterPro" id="IPR035681">
    <property type="entry name" value="ComA-like_MBL"/>
</dbReference>
<dbReference type="SUPFAM" id="SSF56281">
    <property type="entry name" value="Metallo-hydrolase/oxidoreductase"/>
    <property type="match status" value="1"/>
</dbReference>
<name>A0A2H0YS64_9BACT</name>
<dbReference type="Proteomes" id="UP000236845">
    <property type="component" value="Unassembled WGS sequence"/>
</dbReference>